<organism evidence="7 8">
    <name type="scientific">Nannocystis pusilla</name>
    <dbReference type="NCBI Taxonomy" id="889268"/>
    <lineage>
        <taxon>Bacteria</taxon>
        <taxon>Pseudomonadati</taxon>
        <taxon>Myxococcota</taxon>
        <taxon>Polyangia</taxon>
        <taxon>Nannocystales</taxon>
        <taxon>Nannocystaceae</taxon>
        <taxon>Nannocystis</taxon>
    </lineage>
</organism>
<dbReference type="InterPro" id="IPR008271">
    <property type="entry name" value="Ser/Thr_kinase_AS"/>
</dbReference>
<dbReference type="Pfam" id="PF00069">
    <property type="entry name" value="Pkinase"/>
    <property type="match status" value="1"/>
</dbReference>
<feature type="binding site" evidence="5">
    <location>
        <position position="61"/>
    </location>
    <ligand>
        <name>ATP</name>
        <dbReference type="ChEBI" id="CHEBI:30616"/>
    </ligand>
</feature>
<reference evidence="7" key="1">
    <citation type="submission" date="2021-08" db="EMBL/GenBank/DDBJ databases">
        <authorList>
            <person name="Stevens D.C."/>
        </authorList>
    </citation>
    <scope>NUCLEOTIDE SEQUENCE</scope>
    <source>
        <strain evidence="7">DSM 53165</strain>
    </source>
</reference>
<dbReference type="EMBL" id="JAIRAU010000019">
    <property type="protein sequence ID" value="MBZ5710689.1"/>
    <property type="molecule type" value="Genomic_DNA"/>
</dbReference>
<evidence type="ECO:0000256" key="2">
    <source>
        <dbReference type="ARBA" id="ARBA00022741"/>
    </source>
</evidence>
<dbReference type="InterPro" id="IPR011009">
    <property type="entry name" value="Kinase-like_dom_sf"/>
</dbReference>
<evidence type="ECO:0000256" key="4">
    <source>
        <dbReference type="ARBA" id="ARBA00022840"/>
    </source>
</evidence>
<dbReference type="Gene3D" id="3.30.200.20">
    <property type="entry name" value="Phosphorylase Kinase, domain 1"/>
    <property type="match status" value="1"/>
</dbReference>
<comment type="caution">
    <text evidence="7">The sequence shown here is derived from an EMBL/GenBank/DDBJ whole genome shotgun (WGS) entry which is preliminary data.</text>
</comment>
<keyword evidence="2 5" id="KW-0547">Nucleotide-binding</keyword>
<dbReference type="PROSITE" id="PS00107">
    <property type="entry name" value="PROTEIN_KINASE_ATP"/>
    <property type="match status" value="1"/>
</dbReference>
<keyword evidence="8" id="KW-1185">Reference proteome</keyword>
<dbReference type="Gene3D" id="1.25.40.10">
    <property type="entry name" value="Tetratricopeptide repeat domain"/>
    <property type="match status" value="1"/>
</dbReference>
<evidence type="ECO:0000259" key="6">
    <source>
        <dbReference type="PROSITE" id="PS50011"/>
    </source>
</evidence>
<sequence length="701" mass="74263">MGERPLEFQRLFAEVRGRLLGEPAPALRLGRYLVGERIGAGGMGVVYAGLDPELGRKVAIKLVRPDRVGVGSAGRERLLREAQAMAQISSPHAVTVYEAGTYGEQVFIVMELVAGTTLTQWLGEGPRRWREVVEVFIQAGRGLRAAHQAGLIHRDFKPDNVLVGDDGRARVADFGLAHAAAEAVASSLSRGTLSPGQVLAGSSTATGALVGSRPYMSPEQHRGTAVDARSDQFSFCVALWEALHGQRPFVGATAEELRSRALAGTIAPPPEGARVPAALRRILLRGLQVEPARRWPDMAALLAALERASRRRGAALWAVGAALAAGLVGWSWRTEHVQEDLCAGAGLEAAEVWGEGRRAAVRQAFLATGKPEAVEAWSQVAARLDTYAEEWALAREAACRAANDAEGTGPREQAHLELACLDRSLGELRALVVAFTEDAEGVLGNAVKAAVRLRPLATCRERPELALQIAPSDPAVAVQVQALGGRLDEIAALLKAGEVARALPRAREAATQSELLGHDFTTAEALVLLGSLQSHARDYAAAEATLFAAALAAERGNNLSALVRARTELVVAIGYGQGRTHEALRWSALALNALGRNAGDPIEVRLRTALGLVHARRGDRAAASTELERALALAETTLGPDHHGVATVVGHLASLRADAGELAAARSLLTRALEIRRHTLGDSHPDTRQTQARLDALGAGE</sequence>
<dbReference type="Pfam" id="PF13424">
    <property type="entry name" value="TPR_12"/>
    <property type="match status" value="1"/>
</dbReference>
<proteinExistence type="predicted"/>
<evidence type="ECO:0000313" key="8">
    <source>
        <dbReference type="Proteomes" id="UP001139031"/>
    </source>
</evidence>
<dbReference type="PROSITE" id="PS00108">
    <property type="entry name" value="PROTEIN_KINASE_ST"/>
    <property type="match status" value="1"/>
</dbReference>
<dbReference type="SUPFAM" id="SSF56112">
    <property type="entry name" value="Protein kinase-like (PK-like)"/>
    <property type="match status" value="1"/>
</dbReference>
<name>A0ABS7TR36_9BACT</name>
<dbReference type="InterPro" id="IPR011990">
    <property type="entry name" value="TPR-like_helical_dom_sf"/>
</dbReference>
<dbReference type="Proteomes" id="UP001139031">
    <property type="component" value="Unassembled WGS sequence"/>
</dbReference>
<gene>
    <name evidence="7" type="ORF">K7C98_15615</name>
</gene>
<feature type="domain" description="Protein kinase" evidence="6">
    <location>
        <begin position="32"/>
        <end position="305"/>
    </location>
</feature>
<dbReference type="InterPro" id="IPR000719">
    <property type="entry name" value="Prot_kinase_dom"/>
</dbReference>
<dbReference type="RefSeq" id="WP_224192459.1">
    <property type="nucleotide sequence ID" value="NZ_JAIRAU010000019.1"/>
</dbReference>
<accession>A0ABS7TR36</accession>
<evidence type="ECO:0000256" key="3">
    <source>
        <dbReference type="ARBA" id="ARBA00022777"/>
    </source>
</evidence>
<dbReference type="SUPFAM" id="SSF48452">
    <property type="entry name" value="TPR-like"/>
    <property type="match status" value="1"/>
</dbReference>
<dbReference type="PANTHER" id="PTHR43289:SF6">
    <property type="entry name" value="SERINE_THREONINE-PROTEIN KINASE NEKL-3"/>
    <property type="match status" value="1"/>
</dbReference>
<dbReference type="InterPro" id="IPR017441">
    <property type="entry name" value="Protein_kinase_ATP_BS"/>
</dbReference>
<evidence type="ECO:0000256" key="1">
    <source>
        <dbReference type="ARBA" id="ARBA00022679"/>
    </source>
</evidence>
<evidence type="ECO:0000256" key="5">
    <source>
        <dbReference type="PROSITE-ProRule" id="PRU10141"/>
    </source>
</evidence>
<dbReference type="CDD" id="cd14014">
    <property type="entry name" value="STKc_PknB_like"/>
    <property type="match status" value="1"/>
</dbReference>
<dbReference type="PANTHER" id="PTHR43289">
    <property type="entry name" value="MITOGEN-ACTIVATED PROTEIN KINASE KINASE KINASE 20-RELATED"/>
    <property type="match status" value="1"/>
</dbReference>
<keyword evidence="1" id="KW-0808">Transferase</keyword>
<dbReference type="Gene3D" id="1.10.510.10">
    <property type="entry name" value="Transferase(Phosphotransferase) domain 1"/>
    <property type="match status" value="1"/>
</dbReference>
<keyword evidence="4 5" id="KW-0067">ATP-binding</keyword>
<protein>
    <submittedName>
        <fullName evidence="7">Serine/threonine-protein kinase</fullName>
    </submittedName>
</protein>
<dbReference type="PROSITE" id="PS50011">
    <property type="entry name" value="PROTEIN_KINASE_DOM"/>
    <property type="match status" value="1"/>
</dbReference>
<dbReference type="GO" id="GO:0016301">
    <property type="term" value="F:kinase activity"/>
    <property type="evidence" value="ECO:0007669"/>
    <property type="project" value="UniProtKB-KW"/>
</dbReference>
<evidence type="ECO:0000313" key="7">
    <source>
        <dbReference type="EMBL" id="MBZ5710689.1"/>
    </source>
</evidence>
<keyword evidence="3 7" id="KW-0418">Kinase</keyword>